<dbReference type="AlphaFoldDB" id="A0A7I7NQ12"/>
<feature type="compositionally biased region" description="Low complexity" evidence="2">
    <location>
        <begin position="463"/>
        <end position="475"/>
    </location>
</feature>
<gene>
    <name evidence="5" type="primary">PPE3</name>
    <name evidence="5" type="ORF">MLAC_39040</name>
</gene>
<dbReference type="Pfam" id="PF18878">
    <property type="entry name" value="PPE-PPW"/>
    <property type="match status" value="1"/>
</dbReference>
<evidence type="ECO:0000259" key="4">
    <source>
        <dbReference type="Pfam" id="PF18878"/>
    </source>
</evidence>
<sequence>MSAAAAWSALSDEYTAAADELTVLLGAAQAGAWQGSTAERYVAAHVPYLMWLTQASTTSAAAAVQHEAAAAAYTTALAAMPTLAELAANHVIHGVLVATNFFGLNTIPIALNEADYVRMWIQAATTMATYQAVSDAAVASTPPTAPAPQIVTAEAAEDDHDHGGDATPVDYFVAEVLRIISGGRLIWDPAEGTMNGIPFEDYTNAAEPIWWVVRAIEFSKDFETFVQELFTHPEEALQAYFELLFFDYPEHIVQIVQALSQSPQLLAVALGSVISNLGAVTGFAGLSSLAGIQPAAIPAVAPPAVPPAMLPSVAMAPTVAAPAAAPASAATAASAPAASTVASAAPTPPTAAGGVGFGYPYVVGPPGIGFGTGMSTSASASAKRKAPEPDSAALAAAAAAREQARARRRRRATRRGYGDEFMDMNVDVDPDWGEPQGGEPEVSASDRGVRNLGFAGTARKETSGAAAGLTTLAGDELGGGPTLPMVPGTWNPDETGEHPA</sequence>
<feature type="compositionally biased region" description="Low complexity" evidence="2">
    <location>
        <begin position="392"/>
        <end position="401"/>
    </location>
</feature>
<dbReference type="KEGG" id="mlj:MLAC_39040"/>
<dbReference type="PANTHER" id="PTHR46766">
    <property type="entry name" value="GLUTAMINE-RICH PROTEIN 2"/>
    <property type="match status" value="1"/>
</dbReference>
<organism evidence="5 6">
    <name type="scientific">Mycobacterium lacus</name>
    <dbReference type="NCBI Taxonomy" id="169765"/>
    <lineage>
        <taxon>Bacteria</taxon>
        <taxon>Bacillati</taxon>
        <taxon>Actinomycetota</taxon>
        <taxon>Actinomycetes</taxon>
        <taxon>Mycobacteriales</taxon>
        <taxon>Mycobacteriaceae</taxon>
        <taxon>Mycobacterium</taxon>
    </lineage>
</organism>
<protein>
    <submittedName>
        <fullName evidence="5">Putative PPE family protein PPE3</fullName>
    </submittedName>
</protein>
<feature type="domain" description="PPE-PPW subfamily C-terminal" evidence="4">
    <location>
        <begin position="444"/>
        <end position="490"/>
    </location>
</feature>
<feature type="domain" description="PPE" evidence="3">
    <location>
        <begin position="2"/>
        <end position="141"/>
    </location>
</feature>
<evidence type="ECO:0000313" key="5">
    <source>
        <dbReference type="EMBL" id="BBX98610.1"/>
    </source>
</evidence>
<feature type="region of interest" description="Disordered" evidence="2">
    <location>
        <begin position="375"/>
        <end position="417"/>
    </location>
</feature>
<evidence type="ECO:0000259" key="3">
    <source>
        <dbReference type="Pfam" id="PF00823"/>
    </source>
</evidence>
<evidence type="ECO:0000313" key="6">
    <source>
        <dbReference type="Proteomes" id="UP000466396"/>
    </source>
</evidence>
<feature type="region of interest" description="Disordered" evidence="2">
    <location>
        <begin position="431"/>
        <end position="500"/>
    </location>
</feature>
<dbReference type="GO" id="GO:0052572">
    <property type="term" value="P:response to host immune response"/>
    <property type="evidence" value="ECO:0007669"/>
    <property type="project" value="TreeGrafter"/>
</dbReference>
<dbReference type="Gene3D" id="1.20.1260.20">
    <property type="entry name" value="PPE superfamily"/>
    <property type="match status" value="1"/>
</dbReference>
<dbReference type="InterPro" id="IPR038332">
    <property type="entry name" value="PPE_sf"/>
</dbReference>
<accession>A0A7I7NQ12</accession>
<evidence type="ECO:0000256" key="2">
    <source>
        <dbReference type="SAM" id="MobiDB-lite"/>
    </source>
</evidence>
<proteinExistence type="inferred from homology"/>
<dbReference type="EMBL" id="AP022581">
    <property type="protein sequence ID" value="BBX98610.1"/>
    <property type="molecule type" value="Genomic_DNA"/>
</dbReference>
<dbReference type="InterPro" id="IPR043641">
    <property type="entry name" value="PPE-PPW_C"/>
</dbReference>
<keyword evidence="6" id="KW-1185">Reference proteome</keyword>
<reference evidence="5 6" key="1">
    <citation type="journal article" date="2019" name="Emerg. Microbes Infect.">
        <title>Comprehensive subspecies identification of 175 nontuberculous mycobacteria species based on 7547 genomic profiles.</title>
        <authorList>
            <person name="Matsumoto Y."/>
            <person name="Kinjo T."/>
            <person name="Motooka D."/>
            <person name="Nabeya D."/>
            <person name="Jung N."/>
            <person name="Uechi K."/>
            <person name="Horii T."/>
            <person name="Iida T."/>
            <person name="Fujita J."/>
            <person name="Nakamura S."/>
        </authorList>
    </citation>
    <scope>NUCLEOTIDE SEQUENCE [LARGE SCALE GENOMIC DNA]</scope>
    <source>
        <strain evidence="5 6">JCM 15657</strain>
    </source>
</reference>
<dbReference type="SUPFAM" id="SSF140459">
    <property type="entry name" value="PE/PPE dimer-like"/>
    <property type="match status" value="1"/>
</dbReference>
<dbReference type="Proteomes" id="UP000466396">
    <property type="component" value="Chromosome"/>
</dbReference>
<dbReference type="InterPro" id="IPR000030">
    <property type="entry name" value="PPE_dom"/>
</dbReference>
<evidence type="ECO:0000256" key="1">
    <source>
        <dbReference type="ARBA" id="ARBA00010652"/>
    </source>
</evidence>
<comment type="similarity">
    <text evidence="1">Belongs to the mycobacterial PPE family.</text>
</comment>
<dbReference type="PANTHER" id="PTHR46766:SF1">
    <property type="entry name" value="GLUTAMINE-RICH PROTEIN 2"/>
    <property type="match status" value="1"/>
</dbReference>
<dbReference type="Pfam" id="PF00823">
    <property type="entry name" value="PPE"/>
    <property type="match status" value="1"/>
</dbReference>
<name>A0A7I7NQ12_9MYCO</name>